<dbReference type="EMBL" id="ABVQ01000035">
    <property type="protein sequence ID" value="EEC57972.1"/>
    <property type="molecule type" value="Genomic_DNA"/>
</dbReference>
<reference evidence="1 2" key="2">
    <citation type="submission" date="2008-11" db="EMBL/GenBank/DDBJ databases">
        <authorList>
            <person name="Fulton L."/>
            <person name="Clifton S."/>
            <person name="Fulton B."/>
            <person name="Xu J."/>
            <person name="Minx P."/>
            <person name="Pepin K.H."/>
            <person name="Johnson M."/>
            <person name="Bhonagiri V."/>
            <person name="Nash W.E."/>
            <person name="Mardis E.R."/>
            <person name="Wilson R.K."/>
        </authorList>
    </citation>
    <scope>NUCLEOTIDE SEQUENCE [LARGE SCALE GENOMIC DNA]</scope>
    <source>
        <strain evidence="1 2">ATCC 43243</strain>
    </source>
</reference>
<name>B7AQK0_9FIRM</name>
<comment type="caution">
    <text evidence="1">The sequence shown here is derived from an EMBL/GenBank/DDBJ whole genome shotgun (WGS) entry which is preliminary data.</text>
</comment>
<dbReference type="AlphaFoldDB" id="B7AQK0"/>
<proteinExistence type="predicted"/>
<dbReference type="STRING" id="483218.BACPEC_00957"/>
<keyword evidence="2" id="KW-1185">Reference proteome</keyword>
<accession>B7AQK0</accession>
<gene>
    <name evidence="1" type="ORF">BACPEC_00957</name>
</gene>
<dbReference type="Proteomes" id="UP000003136">
    <property type="component" value="Unassembled WGS sequence"/>
</dbReference>
<organism evidence="1 2">
    <name type="scientific">[Bacteroides] pectinophilus ATCC 43243</name>
    <dbReference type="NCBI Taxonomy" id="483218"/>
    <lineage>
        <taxon>Bacteria</taxon>
        <taxon>Bacillati</taxon>
        <taxon>Bacillota</taxon>
        <taxon>Clostridia</taxon>
        <taxon>Eubacteriales</taxon>
    </lineage>
</organism>
<evidence type="ECO:0000313" key="1">
    <source>
        <dbReference type="EMBL" id="EEC57972.1"/>
    </source>
</evidence>
<sequence length="46" mass="5288">MTFIIQLFYQCVTDFTTANNYNIHLASPFLPSLMAFRICAQAKTEL</sequence>
<dbReference type="HOGENOM" id="CLU_3180312_0_0_9"/>
<evidence type="ECO:0000313" key="2">
    <source>
        <dbReference type="Proteomes" id="UP000003136"/>
    </source>
</evidence>
<reference evidence="1 2" key="1">
    <citation type="submission" date="2008-11" db="EMBL/GenBank/DDBJ databases">
        <title>Draft genome sequence of Bacteroides pectinophilus (ATCC 43243).</title>
        <authorList>
            <person name="Sudarsanam P."/>
            <person name="Ley R."/>
            <person name="Guruge J."/>
            <person name="Turnbaugh P.J."/>
            <person name="Mahowald M."/>
            <person name="Liep D."/>
            <person name="Gordon J."/>
        </authorList>
    </citation>
    <scope>NUCLEOTIDE SEQUENCE [LARGE SCALE GENOMIC DNA]</scope>
    <source>
        <strain evidence="1 2">ATCC 43243</strain>
    </source>
</reference>
<protein>
    <submittedName>
        <fullName evidence="1">Uncharacterized protein</fullName>
    </submittedName>
</protein>